<evidence type="ECO:0000256" key="5">
    <source>
        <dbReference type="SAM" id="Phobius"/>
    </source>
</evidence>
<feature type="transmembrane region" description="Helical" evidence="5">
    <location>
        <begin position="203"/>
        <end position="222"/>
    </location>
</feature>
<feature type="transmembrane region" description="Helical" evidence="5">
    <location>
        <begin position="174"/>
        <end position="197"/>
    </location>
</feature>
<dbReference type="GO" id="GO:0016020">
    <property type="term" value="C:membrane"/>
    <property type="evidence" value="ECO:0007669"/>
    <property type="project" value="UniProtKB-SubCell"/>
</dbReference>
<evidence type="ECO:0000256" key="1">
    <source>
        <dbReference type="ARBA" id="ARBA00004141"/>
    </source>
</evidence>
<feature type="transmembrane region" description="Helical" evidence="5">
    <location>
        <begin position="69"/>
        <end position="88"/>
    </location>
</feature>
<feature type="transmembrane region" description="Helical" evidence="5">
    <location>
        <begin position="39"/>
        <end position="57"/>
    </location>
</feature>
<evidence type="ECO:0000313" key="8">
    <source>
        <dbReference type="EMBL" id="SFP89762.1"/>
    </source>
</evidence>
<dbReference type="InterPro" id="IPR037185">
    <property type="entry name" value="EmrE-like"/>
</dbReference>
<organism evidence="8 9">
    <name type="scientific">Hymenobacter arizonensis</name>
    <name type="common">Siccationidurans arizonensis</name>
    <dbReference type="NCBI Taxonomy" id="1227077"/>
    <lineage>
        <taxon>Bacteria</taxon>
        <taxon>Pseudomonadati</taxon>
        <taxon>Bacteroidota</taxon>
        <taxon>Cytophagia</taxon>
        <taxon>Cytophagales</taxon>
        <taxon>Hymenobacteraceae</taxon>
        <taxon>Hymenobacter</taxon>
    </lineage>
</organism>
<feature type="transmembrane region" description="Helical" evidence="5">
    <location>
        <begin position="143"/>
        <end position="162"/>
    </location>
</feature>
<feature type="transmembrane region" description="Helical" evidence="5">
    <location>
        <begin position="118"/>
        <end position="137"/>
    </location>
</feature>
<evidence type="ECO:0000256" key="3">
    <source>
        <dbReference type="ARBA" id="ARBA00022989"/>
    </source>
</evidence>
<dbReference type="RefSeq" id="WP_092669063.1">
    <property type="nucleotide sequence ID" value="NZ_FOXS01000001.1"/>
</dbReference>
<dbReference type="InterPro" id="IPR050638">
    <property type="entry name" value="AA-Vitamin_Transporters"/>
</dbReference>
<feature type="domain" description="EamA" evidence="7">
    <location>
        <begin position="144"/>
        <end position="274"/>
    </location>
</feature>
<protein>
    <submittedName>
        <fullName evidence="8">Inner membrane transporter RhtA</fullName>
    </submittedName>
</protein>
<dbReference type="Gene3D" id="1.10.3730.20">
    <property type="match status" value="1"/>
</dbReference>
<dbReference type="Pfam" id="PF00892">
    <property type="entry name" value="EamA"/>
    <property type="match status" value="1"/>
</dbReference>
<dbReference type="OrthoDB" id="9815120at2"/>
<accession>A0A1I5U398</accession>
<evidence type="ECO:0000256" key="2">
    <source>
        <dbReference type="ARBA" id="ARBA00022692"/>
    </source>
</evidence>
<sequence length="289" mass="29349">MSKFRLGALPPVPSVLLASLSVQAGAAMAKGLFPAVGPTGAASLRIGLSAVMLLLAFRPRIAAMSGAQWRAVVPYGMTLGAMNVLFYLALARVPLGLCVTLEFVGPLLLAVSSSRRALDFLWVVLAAGGIGLIAPWNGQGLDMLGALLALLAGACWAGYIVLGGRVSQVLPGSGAVATGMVFATLTVLPFTLVGGGLSQLTPGLFASGLLLALLSSAIPFSLEMNALRKLPGRTFSILMSLGPVLAALCGLLFLGEHLLPTQWLAVALVVAASAGATLNAKKVALPVEG</sequence>
<comment type="subcellular location">
    <subcellularLocation>
        <location evidence="1">Membrane</location>
        <topology evidence="1">Multi-pass membrane protein</topology>
    </subcellularLocation>
</comment>
<reference evidence="9" key="1">
    <citation type="submission" date="2016-10" db="EMBL/GenBank/DDBJ databases">
        <authorList>
            <person name="Varghese N."/>
            <person name="Submissions S."/>
        </authorList>
    </citation>
    <scope>NUCLEOTIDE SEQUENCE [LARGE SCALE GENOMIC DNA]</scope>
    <source>
        <strain evidence="9">OR362-8,ATCC BAA-1266,JCM 13504</strain>
    </source>
</reference>
<dbReference type="EMBL" id="FOXS01000001">
    <property type="protein sequence ID" value="SFP89762.1"/>
    <property type="molecule type" value="Genomic_DNA"/>
</dbReference>
<gene>
    <name evidence="8" type="ORF">SAMN04515668_0744</name>
</gene>
<feature type="signal peptide" evidence="6">
    <location>
        <begin position="1"/>
        <end position="24"/>
    </location>
</feature>
<proteinExistence type="predicted"/>
<dbReference type="PANTHER" id="PTHR32322:SF9">
    <property type="entry name" value="AMINO-ACID METABOLITE EFFLUX PUMP-RELATED"/>
    <property type="match status" value="1"/>
</dbReference>
<evidence type="ECO:0000259" key="7">
    <source>
        <dbReference type="Pfam" id="PF00892"/>
    </source>
</evidence>
<dbReference type="PANTHER" id="PTHR32322">
    <property type="entry name" value="INNER MEMBRANE TRANSPORTER"/>
    <property type="match status" value="1"/>
</dbReference>
<dbReference type="InterPro" id="IPR000620">
    <property type="entry name" value="EamA_dom"/>
</dbReference>
<name>A0A1I5U398_HYMAR</name>
<feature type="transmembrane region" description="Helical" evidence="5">
    <location>
        <begin position="261"/>
        <end position="280"/>
    </location>
</feature>
<feature type="transmembrane region" description="Helical" evidence="5">
    <location>
        <begin position="94"/>
        <end position="111"/>
    </location>
</feature>
<feature type="chain" id="PRO_5011465003" evidence="6">
    <location>
        <begin position="25"/>
        <end position="289"/>
    </location>
</feature>
<dbReference type="Proteomes" id="UP000199029">
    <property type="component" value="Unassembled WGS sequence"/>
</dbReference>
<evidence type="ECO:0000256" key="6">
    <source>
        <dbReference type="SAM" id="SignalP"/>
    </source>
</evidence>
<keyword evidence="4 5" id="KW-0472">Membrane</keyword>
<feature type="transmembrane region" description="Helical" evidence="5">
    <location>
        <begin position="234"/>
        <end position="255"/>
    </location>
</feature>
<keyword evidence="3 5" id="KW-1133">Transmembrane helix</keyword>
<keyword evidence="9" id="KW-1185">Reference proteome</keyword>
<dbReference type="SUPFAM" id="SSF103481">
    <property type="entry name" value="Multidrug resistance efflux transporter EmrE"/>
    <property type="match status" value="1"/>
</dbReference>
<keyword evidence="2 5" id="KW-0812">Transmembrane</keyword>
<dbReference type="AlphaFoldDB" id="A0A1I5U398"/>
<evidence type="ECO:0000313" key="9">
    <source>
        <dbReference type="Proteomes" id="UP000199029"/>
    </source>
</evidence>
<keyword evidence="6" id="KW-0732">Signal</keyword>
<evidence type="ECO:0000256" key="4">
    <source>
        <dbReference type="ARBA" id="ARBA00023136"/>
    </source>
</evidence>